<protein>
    <submittedName>
        <fullName evidence="1">Unnamed protein product</fullName>
    </submittedName>
</protein>
<organism evidence="1 2">
    <name type="scientific">Phytophthora fragariaefolia</name>
    <dbReference type="NCBI Taxonomy" id="1490495"/>
    <lineage>
        <taxon>Eukaryota</taxon>
        <taxon>Sar</taxon>
        <taxon>Stramenopiles</taxon>
        <taxon>Oomycota</taxon>
        <taxon>Peronosporomycetes</taxon>
        <taxon>Peronosporales</taxon>
        <taxon>Peronosporaceae</taxon>
        <taxon>Phytophthora</taxon>
    </lineage>
</organism>
<comment type="caution">
    <text evidence="1">The sequence shown here is derived from an EMBL/GenBank/DDBJ whole genome shotgun (WGS) entry which is preliminary data.</text>
</comment>
<sequence length="181" mass="19808">MGENDGVVESVPELPDGWGGPGNVVHWGRNTIAIEIEERHTDVATWLCLQTPHGCSSEETNNFTDRALRKGLLNFAESSDGHNLAEFCSRSEVVLAALKEGNLRLNTHFASSAMLHFANIGRLGLMRCIIHFFSPLIPPPPDRDQFGLADLLGRLHGCCLYSWTSCHSPVVIASLLGTVLF</sequence>
<dbReference type="Proteomes" id="UP001165121">
    <property type="component" value="Unassembled WGS sequence"/>
</dbReference>
<proteinExistence type="predicted"/>
<evidence type="ECO:0000313" key="2">
    <source>
        <dbReference type="Proteomes" id="UP001165121"/>
    </source>
</evidence>
<keyword evidence="2" id="KW-1185">Reference proteome</keyword>
<accession>A0A9W7CVT4</accession>
<dbReference type="OrthoDB" id="116738at2759"/>
<gene>
    <name evidence="1" type="ORF">Pfra01_001621600</name>
</gene>
<evidence type="ECO:0000313" key="1">
    <source>
        <dbReference type="EMBL" id="GMF45376.1"/>
    </source>
</evidence>
<dbReference type="EMBL" id="BSXT01001810">
    <property type="protein sequence ID" value="GMF45376.1"/>
    <property type="molecule type" value="Genomic_DNA"/>
</dbReference>
<dbReference type="AlphaFoldDB" id="A0A9W7CVT4"/>
<reference evidence="1" key="1">
    <citation type="submission" date="2023-04" db="EMBL/GenBank/DDBJ databases">
        <title>Phytophthora fragariaefolia NBRC 109709.</title>
        <authorList>
            <person name="Ichikawa N."/>
            <person name="Sato H."/>
            <person name="Tonouchi N."/>
        </authorList>
    </citation>
    <scope>NUCLEOTIDE SEQUENCE</scope>
    <source>
        <strain evidence="1">NBRC 109709</strain>
    </source>
</reference>
<name>A0A9W7CVT4_9STRA</name>